<dbReference type="EMBL" id="JBHLXE010000038">
    <property type="protein sequence ID" value="MFC0179242.1"/>
    <property type="molecule type" value="Genomic_DNA"/>
</dbReference>
<dbReference type="GO" id="GO:0004180">
    <property type="term" value="F:carboxypeptidase activity"/>
    <property type="evidence" value="ECO:0007669"/>
    <property type="project" value="UniProtKB-KW"/>
</dbReference>
<dbReference type="InterPro" id="IPR000834">
    <property type="entry name" value="Peptidase_M14"/>
</dbReference>
<organism evidence="2 3">
    <name type="scientific">Thorsellia kenyensis</name>
    <dbReference type="NCBI Taxonomy" id="1549888"/>
    <lineage>
        <taxon>Bacteria</taxon>
        <taxon>Pseudomonadati</taxon>
        <taxon>Pseudomonadota</taxon>
        <taxon>Gammaproteobacteria</taxon>
        <taxon>Enterobacterales</taxon>
        <taxon>Thorselliaceae</taxon>
        <taxon>Thorsellia</taxon>
    </lineage>
</organism>
<keyword evidence="2" id="KW-0121">Carboxypeptidase</keyword>
<name>A0ABV6C8E6_9GAMM</name>
<keyword evidence="2" id="KW-0378">Hydrolase</keyword>
<evidence type="ECO:0000259" key="1">
    <source>
        <dbReference type="Pfam" id="PF00246"/>
    </source>
</evidence>
<accession>A0ABV6C8E6</accession>
<gene>
    <name evidence="2" type="ORF">ACFFIT_03865</name>
</gene>
<feature type="domain" description="Peptidase M14" evidence="1">
    <location>
        <begin position="417"/>
        <end position="495"/>
    </location>
</feature>
<proteinExistence type="predicted"/>
<dbReference type="SUPFAM" id="SSF53187">
    <property type="entry name" value="Zn-dependent exopeptidases"/>
    <property type="match status" value="1"/>
</dbReference>
<keyword evidence="3" id="KW-1185">Reference proteome</keyword>
<evidence type="ECO:0000313" key="2">
    <source>
        <dbReference type="EMBL" id="MFC0179242.1"/>
    </source>
</evidence>
<dbReference type="Proteomes" id="UP001589758">
    <property type="component" value="Unassembled WGS sequence"/>
</dbReference>
<comment type="caution">
    <text evidence="2">The sequence shown here is derived from an EMBL/GenBank/DDBJ whole genome shotgun (WGS) entry which is preliminary data.</text>
</comment>
<dbReference type="RefSeq" id="WP_385876339.1">
    <property type="nucleotide sequence ID" value="NZ_JBHLXE010000038.1"/>
</dbReference>
<dbReference type="Gene3D" id="3.40.630.10">
    <property type="entry name" value="Zn peptidases"/>
    <property type="match status" value="1"/>
</dbReference>
<protein>
    <submittedName>
        <fullName evidence="2">M14 family zinc carboxypeptidase</fullName>
    </submittedName>
</protein>
<reference evidence="2 3" key="1">
    <citation type="submission" date="2024-09" db="EMBL/GenBank/DDBJ databases">
        <authorList>
            <person name="Sun Q."/>
            <person name="Mori K."/>
        </authorList>
    </citation>
    <scope>NUCLEOTIDE SEQUENCE [LARGE SCALE GENOMIC DNA]</scope>
    <source>
        <strain evidence="2 3">CCM 8545</strain>
    </source>
</reference>
<keyword evidence="2" id="KW-0645">Protease</keyword>
<evidence type="ECO:0000313" key="3">
    <source>
        <dbReference type="Proteomes" id="UP001589758"/>
    </source>
</evidence>
<dbReference type="Pfam" id="PF00246">
    <property type="entry name" value="Peptidase_M14"/>
    <property type="match status" value="1"/>
</dbReference>
<sequence length="683" mass="78482">MSQMSPPLKTILLEKKYARLLKHFSLATQEVENKKIEVWVFDDIDTQREMEKKWRDIGIDISFMSAYKPLVHQLMNVLRQAENKAIRAINIYYPRHELVSEKRFLLECYPIASCYPDITFTFIPQKNVLSDQIVAAQEENIEKAEFELSTYELNYLIEAHFLDNTHKQWSIFAPNRIKREHTGELCLSQCGWIKITDKKTGKIEKNAPIDTEFELVFDEIIKTIRSEAKQTLQRLQQKGQLAKRPLFFQQLAITIELPYQELKLNVDEEVISLQEALHEEVYFSLLELLQYEAKPYIGDSADRTLQVGQIIPFIKKAKASAEFITLRIESLPCVDNEIKISDLSIGQSVDNHILENDLESNFKRNIFNNSPAEEHNSLDISAMKLSMLSGPMPQTKIDSLLAAILHFNTSKAVIPYVAKSVLGRTIQGYYVSGEDSAVLISGAQHANETTGPVGAIRAVEQLLLEPTCHLAITPIENPDGYNLHQELIQDFPWHIHHAARYTALGDDLEYRDSAPFYEKAIRYQALKASGATQQSHPFKLHINLHGYPSHEWTRPLTGYIPKGFELWTIPKGFFLIIRHHKEFKSLAEELIQAVTADLNNNSELKAYNQRQIARYEMYAGELPFRIINGFSCLISEDQRHDIPVTLITEYPDETIYDEAFIAGHTAQMQTVIAAYKHWQTIFK</sequence>